<reference evidence="2 3" key="1">
    <citation type="journal article" date="2015" name="Nature">
        <title>rRNA introns, odd ribosomes, and small enigmatic genomes across a large radiation of phyla.</title>
        <authorList>
            <person name="Brown C.T."/>
            <person name="Hug L.A."/>
            <person name="Thomas B.C."/>
            <person name="Sharon I."/>
            <person name="Castelle C.J."/>
            <person name="Singh A."/>
            <person name="Wilkins M.J."/>
            <person name="Williams K.H."/>
            <person name="Banfield J.F."/>
        </authorList>
    </citation>
    <scope>NUCLEOTIDE SEQUENCE [LARGE SCALE GENOMIC DNA]</scope>
</reference>
<dbReference type="AlphaFoldDB" id="A0A0G0RFB6"/>
<feature type="region of interest" description="Disordered" evidence="1">
    <location>
        <begin position="269"/>
        <end position="335"/>
    </location>
</feature>
<feature type="region of interest" description="Disordered" evidence="1">
    <location>
        <begin position="220"/>
        <end position="245"/>
    </location>
</feature>
<evidence type="ECO:0000313" key="2">
    <source>
        <dbReference type="EMBL" id="KKR51108.1"/>
    </source>
</evidence>
<organism evidence="2 3">
    <name type="scientific">Candidatus Curtissbacteria bacterium GW2011_GWA1_40_16</name>
    <dbReference type="NCBI Taxonomy" id="1618405"/>
    <lineage>
        <taxon>Bacteria</taxon>
        <taxon>Candidatus Curtissiibacteriota</taxon>
    </lineage>
</organism>
<evidence type="ECO:0000256" key="1">
    <source>
        <dbReference type="SAM" id="MobiDB-lite"/>
    </source>
</evidence>
<dbReference type="Proteomes" id="UP000034531">
    <property type="component" value="Unassembled WGS sequence"/>
</dbReference>
<comment type="caution">
    <text evidence="2">The sequence shown here is derived from an EMBL/GenBank/DDBJ whole genome shotgun (WGS) entry which is preliminary data.</text>
</comment>
<feature type="compositionally biased region" description="Polar residues" evidence="1">
    <location>
        <begin position="320"/>
        <end position="335"/>
    </location>
</feature>
<sequence length="335" mass="35989">MPDVTPEAQIIQTPPAIRADIANMVGLDPEQAAKIANERGKEAEVLRKCRENASKTYEELKTGQEVDSLSLGAGELSISPIDNTRDLLPNLKKRTQEINPPPPGELIEVWLDEYASKALSGKEFEVAAACYNYITDENLGDAKNAQYIEKMASAATTPNEKYDLYLALQQILPQATPAEEPKLPPDQMTAEPQATPTPVSAVNIAADEAAWRAAAGITLQTDKPETPINAPLQPDASILSYTPPAKAEPEVPPLVIPAVEPLPQTIEETPAAAPQPTPIRIDTQNAKLQPVEIPTDANGRPLRPVPKREDDAVRGLTDDIPTTPSISSSEAELAA</sequence>
<dbReference type="EMBL" id="LBYI01000003">
    <property type="protein sequence ID" value="KKR51108.1"/>
    <property type="molecule type" value="Genomic_DNA"/>
</dbReference>
<feature type="compositionally biased region" description="Basic and acidic residues" evidence="1">
    <location>
        <begin position="306"/>
        <end position="317"/>
    </location>
</feature>
<name>A0A0G0RFB6_9BACT</name>
<proteinExistence type="predicted"/>
<gene>
    <name evidence="2" type="ORF">UT84_C0003G0103</name>
</gene>
<protein>
    <submittedName>
        <fullName evidence="2">Uncharacterized protein</fullName>
    </submittedName>
</protein>
<evidence type="ECO:0000313" key="3">
    <source>
        <dbReference type="Proteomes" id="UP000034531"/>
    </source>
</evidence>
<accession>A0A0G0RFB6</accession>